<keyword evidence="3" id="KW-1185">Reference proteome</keyword>
<evidence type="ECO:0000313" key="3">
    <source>
        <dbReference type="Proteomes" id="UP000308730"/>
    </source>
</evidence>
<comment type="caution">
    <text evidence="2">The sequence shown here is derived from an EMBL/GenBank/DDBJ whole genome shotgun (WGS) entry which is preliminary data.</text>
</comment>
<dbReference type="EMBL" id="SGPM01000025">
    <property type="protein sequence ID" value="THH32301.1"/>
    <property type="molecule type" value="Genomic_DNA"/>
</dbReference>
<name>A0A4S4N3C3_9APHY</name>
<feature type="region of interest" description="Disordered" evidence="1">
    <location>
        <begin position="1"/>
        <end position="28"/>
    </location>
</feature>
<reference evidence="2 3" key="1">
    <citation type="submission" date="2019-02" db="EMBL/GenBank/DDBJ databases">
        <title>Genome sequencing of the rare red list fungi Antrodiella citrinella (Flaviporus citrinellus).</title>
        <authorList>
            <person name="Buettner E."/>
            <person name="Kellner H."/>
        </authorList>
    </citation>
    <scope>NUCLEOTIDE SEQUENCE [LARGE SCALE GENOMIC DNA]</scope>
    <source>
        <strain evidence="2 3">DSM 108506</strain>
    </source>
</reference>
<accession>A0A4S4N3C3</accession>
<evidence type="ECO:0000313" key="2">
    <source>
        <dbReference type="EMBL" id="THH32301.1"/>
    </source>
</evidence>
<feature type="compositionally biased region" description="Low complexity" evidence="1">
    <location>
        <begin position="15"/>
        <end position="25"/>
    </location>
</feature>
<sequence>MNLDDTVKSNKVPRAAAQAATNAGATEVGAAKKAEVDKQYQVEELGKAGNDLDLAEFLLDVDISDTLYDGLSNSPRPLPYS</sequence>
<organism evidence="2 3">
    <name type="scientific">Antrodiella citrinella</name>
    <dbReference type="NCBI Taxonomy" id="2447956"/>
    <lineage>
        <taxon>Eukaryota</taxon>
        <taxon>Fungi</taxon>
        <taxon>Dikarya</taxon>
        <taxon>Basidiomycota</taxon>
        <taxon>Agaricomycotina</taxon>
        <taxon>Agaricomycetes</taxon>
        <taxon>Polyporales</taxon>
        <taxon>Steccherinaceae</taxon>
        <taxon>Antrodiella</taxon>
    </lineage>
</organism>
<protein>
    <submittedName>
        <fullName evidence="2">Uncharacterized protein</fullName>
    </submittedName>
</protein>
<dbReference type="AlphaFoldDB" id="A0A4S4N3C3"/>
<dbReference type="Proteomes" id="UP000308730">
    <property type="component" value="Unassembled WGS sequence"/>
</dbReference>
<proteinExistence type="predicted"/>
<evidence type="ECO:0000256" key="1">
    <source>
        <dbReference type="SAM" id="MobiDB-lite"/>
    </source>
</evidence>
<gene>
    <name evidence="2" type="ORF">EUX98_g1894</name>
</gene>